<comment type="catalytic activity">
    <reaction evidence="1">
        <text>L-glutamyl-tRNA(Gln) + L-glutamine + ATP + H2O = L-glutaminyl-tRNA(Gln) + L-glutamate + ADP + phosphate + H(+)</text>
        <dbReference type="Rhea" id="RHEA:17521"/>
        <dbReference type="Rhea" id="RHEA-COMP:9681"/>
        <dbReference type="Rhea" id="RHEA-COMP:9684"/>
        <dbReference type="ChEBI" id="CHEBI:15377"/>
        <dbReference type="ChEBI" id="CHEBI:15378"/>
        <dbReference type="ChEBI" id="CHEBI:29985"/>
        <dbReference type="ChEBI" id="CHEBI:30616"/>
        <dbReference type="ChEBI" id="CHEBI:43474"/>
        <dbReference type="ChEBI" id="CHEBI:58359"/>
        <dbReference type="ChEBI" id="CHEBI:78520"/>
        <dbReference type="ChEBI" id="CHEBI:78521"/>
        <dbReference type="ChEBI" id="CHEBI:456216"/>
    </reaction>
</comment>
<name>A0A0C5VVI6_9GAMM</name>
<dbReference type="PATRIC" id="fig|1445510.3.peg.5230"/>
<comment type="subunit">
    <text evidence="1">Heterotrimer of A, B and C subunits.</text>
</comment>
<dbReference type="PANTHER" id="PTHR15004:SF0">
    <property type="entry name" value="GLUTAMYL-TRNA(GLN) AMIDOTRANSFERASE SUBUNIT C, MITOCHONDRIAL"/>
    <property type="match status" value="1"/>
</dbReference>
<dbReference type="KEGG" id="gsn:YC6258_05268"/>
<dbReference type="EC" id="6.3.5.-" evidence="1"/>
<keyword evidence="1 2" id="KW-0436">Ligase</keyword>
<dbReference type="Proteomes" id="UP000032266">
    <property type="component" value="Chromosome"/>
</dbReference>
<dbReference type="AlphaFoldDB" id="A0A0C5VVI6"/>
<organism evidence="2 3">
    <name type="scientific">Gynuella sunshinyii YC6258</name>
    <dbReference type="NCBI Taxonomy" id="1445510"/>
    <lineage>
        <taxon>Bacteria</taxon>
        <taxon>Pseudomonadati</taxon>
        <taxon>Pseudomonadota</taxon>
        <taxon>Gammaproteobacteria</taxon>
        <taxon>Oceanospirillales</taxon>
        <taxon>Saccharospirillaceae</taxon>
        <taxon>Gynuella</taxon>
    </lineage>
</organism>
<evidence type="ECO:0000313" key="2">
    <source>
        <dbReference type="EMBL" id="AJQ97298.1"/>
    </source>
</evidence>
<accession>A0A0C5VVI6</accession>
<dbReference type="GO" id="GO:0005524">
    <property type="term" value="F:ATP binding"/>
    <property type="evidence" value="ECO:0007669"/>
    <property type="project" value="UniProtKB-KW"/>
</dbReference>
<keyword evidence="1" id="KW-0648">Protein biosynthesis</keyword>
<dbReference type="HAMAP" id="MF_00122">
    <property type="entry name" value="GatC"/>
    <property type="match status" value="1"/>
</dbReference>
<dbReference type="GO" id="GO:0016740">
    <property type="term" value="F:transferase activity"/>
    <property type="evidence" value="ECO:0007669"/>
    <property type="project" value="UniProtKB-KW"/>
</dbReference>
<dbReference type="Gene3D" id="1.10.20.60">
    <property type="entry name" value="Glu-tRNAGln amidotransferase C subunit, N-terminal domain"/>
    <property type="match status" value="1"/>
</dbReference>
<dbReference type="NCBIfam" id="TIGR00135">
    <property type="entry name" value="gatC"/>
    <property type="match status" value="1"/>
</dbReference>
<dbReference type="GO" id="GO:0070681">
    <property type="term" value="P:glutaminyl-tRNAGln biosynthesis via transamidation"/>
    <property type="evidence" value="ECO:0007669"/>
    <property type="project" value="TreeGrafter"/>
</dbReference>
<gene>
    <name evidence="1" type="primary">gatC</name>
    <name evidence="2" type="ORF">YC6258_05268</name>
</gene>
<comment type="function">
    <text evidence="1">Allows the formation of correctly charged Asn-tRNA(Asn) or Gln-tRNA(Gln) through the transamidation of misacylated Asp-tRNA(Asn) or Glu-tRNA(Gln) in organisms which lack either or both of asparaginyl-tRNA or glutaminyl-tRNA synthetases. The reaction takes place in the presence of glutamine and ATP through an activated phospho-Asp-tRNA(Asn) or phospho-Glu-tRNA(Gln).</text>
</comment>
<evidence type="ECO:0000313" key="3">
    <source>
        <dbReference type="Proteomes" id="UP000032266"/>
    </source>
</evidence>
<keyword evidence="1" id="KW-0067">ATP-binding</keyword>
<evidence type="ECO:0000256" key="1">
    <source>
        <dbReference type="HAMAP-Rule" id="MF_00122"/>
    </source>
</evidence>
<dbReference type="GO" id="GO:0050567">
    <property type="term" value="F:glutaminyl-tRNA synthase (glutamine-hydrolyzing) activity"/>
    <property type="evidence" value="ECO:0007669"/>
    <property type="project" value="UniProtKB-UniRule"/>
</dbReference>
<dbReference type="InterPro" id="IPR003837">
    <property type="entry name" value="GatC"/>
</dbReference>
<dbReference type="STRING" id="1445510.YC6258_05268"/>
<dbReference type="RefSeq" id="WP_044619077.1">
    <property type="nucleotide sequence ID" value="NZ_CP007142.1"/>
</dbReference>
<proteinExistence type="inferred from homology"/>
<sequence length="95" mass="10737">MSLERSDVINIAQLARLRIEDQQIDGYTETLSNILELVDQMQAVDTSNVEPLANPLDATQRLRADEITESNHRDDYQKIAPLTEAGLYLVPKVIE</sequence>
<dbReference type="OrthoDB" id="9794326at2"/>
<dbReference type="Pfam" id="PF02686">
    <property type="entry name" value="GatC"/>
    <property type="match status" value="1"/>
</dbReference>
<keyword evidence="1" id="KW-0547">Nucleotide-binding</keyword>
<keyword evidence="3" id="KW-1185">Reference proteome</keyword>
<dbReference type="InterPro" id="IPR036113">
    <property type="entry name" value="Asp/Glu-ADT_sf_sub_c"/>
</dbReference>
<dbReference type="GO" id="GO:0050566">
    <property type="term" value="F:asparaginyl-tRNA synthase (glutamine-hydrolyzing) activity"/>
    <property type="evidence" value="ECO:0007669"/>
    <property type="project" value="RHEA"/>
</dbReference>
<dbReference type="HOGENOM" id="CLU_105899_2_2_6"/>
<keyword evidence="2" id="KW-0808">Transferase</keyword>
<dbReference type="EMBL" id="CP007142">
    <property type="protein sequence ID" value="AJQ97298.1"/>
    <property type="molecule type" value="Genomic_DNA"/>
</dbReference>
<dbReference type="GO" id="GO:0006412">
    <property type="term" value="P:translation"/>
    <property type="evidence" value="ECO:0007669"/>
    <property type="project" value="UniProtKB-UniRule"/>
</dbReference>
<dbReference type="SUPFAM" id="SSF141000">
    <property type="entry name" value="Glu-tRNAGln amidotransferase C subunit"/>
    <property type="match status" value="1"/>
</dbReference>
<dbReference type="GO" id="GO:0006450">
    <property type="term" value="P:regulation of translational fidelity"/>
    <property type="evidence" value="ECO:0007669"/>
    <property type="project" value="InterPro"/>
</dbReference>
<protein>
    <recommendedName>
        <fullName evidence="1">Aspartyl/glutamyl-tRNA(Asn/Gln) amidotransferase subunit C</fullName>
        <shortName evidence="1">Asp/Glu-ADT subunit C</shortName>
        <ecNumber evidence="1">6.3.5.-</ecNumber>
    </recommendedName>
</protein>
<comment type="catalytic activity">
    <reaction evidence="1">
        <text>L-aspartyl-tRNA(Asn) + L-glutamine + ATP + H2O = L-asparaginyl-tRNA(Asn) + L-glutamate + ADP + phosphate + 2 H(+)</text>
        <dbReference type="Rhea" id="RHEA:14513"/>
        <dbReference type="Rhea" id="RHEA-COMP:9674"/>
        <dbReference type="Rhea" id="RHEA-COMP:9677"/>
        <dbReference type="ChEBI" id="CHEBI:15377"/>
        <dbReference type="ChEBI" id="CHEBI:15378"/>
        <dbReference type="ChEBI" id="CHEBI:29985"/>
        <dbReference type="ChEBI" id="CHEBI:30616"/>
        <dbReference type="ChEBI" id="CHEBI:43474"/>
        <dbReference type="ChEBI" id="CHEBI:58359"/>
        <dbReference type="ChEBI" id="CHEBI:78515"/>
        <dbReference type="ChEBI" id="CHEBI:78516"/>
        <dbReference type="ChEBI" id="CHEBI:456216"/>
    </reaction>
</comment>
<comment type="similarity">
    <text evidence="1">Belongs to the GatC family.</text>
</comment>
<reference evidence="2 3" key="1">
    <citation type="submission" date="2014-01" db="EMBL/GenBank/DDBJ databases">
        <title>Full genme sequencing of cellulolytic bacterium Gynuella sunshinyii YC6258T gen. nov., sp. nov.</title>
        <authorList>
            <person name="Khan H."/>
            <person name="Chung E.J."/>
            <person name="Chung Y.R."/>
        </authorList>
    </citation>
    <scope>NUCLEOTIDE SEQUENCE [LARGE SCALE GENOMIC DNA]</scope>
    <source>
        <strain evidence="2 3">YC6258</strain>
    </source>
</reference>
<dbReference type="PANTHER" id="PTHR15004">
    <property type="entry name" value="GLUTAMYL-TRNA(GLN) AMIDOTRANSFERASE SUBUNIT C, MITOCHONDRIAL"/>
    <property type="match status" value="1"/>
</dbReference>